<dbReference type="InterPro" id="IPR003761">
    <property type="entry name" value="Exonuc_VII_S"/>
</dbReference>
<proteinExistence type="inferred from homology"/>
<dbReference type="Gene3D" id="1.10.287.1040">
    <property type="entry name" value="Exonuclease VII, small subunit"/>
    <property type="match status" value="1"/>
</dbReference>
<dbReference type="NCBIfam" id="NF002140">
    <property type="entry name" value="PRK00977.1-4"/>
    <property type="match status" value="1"/>
</dbReference>
<dbReference type="RefSeq" id="WP_194033963.1">
    <property type="nucleotide sequence ID" value="NZ_CP063657.1"/>
</dbReference>
<name>A0A7S6UJC2_9GAMM</name>
<evidence type="ECO:0000256" key="6">
    <source>
        <dbReference type="HAMAP-Rule" id="MF_00337"/>
    </source>
</evidence>
<keyword evidence="4 6" id="KW-0378">Hydrolase</keyword>
<dbReference type="PANTHER" id="PTHR34137:SF1">
    <property type="entry name" value="EXODEOXYRIBONUCLEASE 7 SMALL SUBUNIT"/>
    <property type="match status" value="1"/>
</dbReference>
<comment type="function">
    <text evidence="6">Bidirectionally degrades single-stranded DNA into large acid-insoluble oligonucleotides, which are then degraded further into small acid-soluble oligonucleotides.</text>
</comment>
<evidence type="ECO:0000256" key="5">
    <source>
        <dbReference type="ARBA" id="ARBA00022839"/>
    </source>
</evidence>
<dbReference type="Proteomes" id="UP000593932">
    <property type="component" value="Chromosome"/>
</dbReference>
<dbReference type="PIRSF" id="PIRSF006488">
    <property type="entry name" value="Exonuc_VII_S"/>
    <property type="match status" value="1"/>
</dbReference>
<sequence>MPRKPDTEASPVAHFETSLDALEQLVDKMEKGDLSLEESLAAYERGVGLYRSCQTALEQAELRVRLLSDPQDPDSGEEFHPLPDPSAPDA</sequence>
<keyword evidence="2 6" id="KW-0963">Cytoplasm</keyword>
<keyword evidence="5 6" id="KW-0269">Exonuclease</keyword>
<evidence type="ECO:0000256" key="2">
    <source>
        <dbReference type="ARBA" id="ARBA00022490"/>
    </source>
</evidence>
<comment type="subcellular location">
    <subcellularLocation>
        <location evidence="6">Cytoplasm</location>
    </subcellularLocation>
</comment>
<evidence type="ECO:0000256" key="1">
    <source>
        <dbReference type="ARBA" id="ARBA00009998"/>
    </source>
</evidence>
<dbReference type="HAMAP" id="MF_00337">
    <property type="entry name" value="Exonuc_7_S"/>
    <property type="match status" value="1"/>
</dbReference>
<reference evidence="8 9" key="1">
    <citation type="submission" date="2020-10" db="EMBL/GenBank/DDBJ databases">
        <title>complete genome sequencing of Lysobacter sp. H23M41.</title>
        <authorList>
            <person name="Bae J.-W."/>
            <person name="Lee S.-Y."/>
        </authorList>
    </citation>
    <scope>NUCLEOTIDE SEQUENCE [LARGE SCALE GENOMIC DNA]</scope>
    <source>
        <strain evidence="8 9">H23M41</strain>
    </source>
</reference>
<evidence type="ECO:0000256" key="4">
    <source>
        <dbReference type="ARBA" id="ARBA00022801"/>
    </source>
</evidence>
<comment type="subunit">
    <text evidence="6">Heterooligomer composed of large and small subunits.</text>
</comment>
<evidence type="ECO:0000256" key="3">
    <source>
        <dbReference type="ARBA" id="ARBA00022722"/>
    </source>
</evidence>
<evidence type="ECO:0000256" key="7">
    <source>
        <dbReference type="SAM" id="MobiDB-lite"/>
    </source>
</evidence>
<organism evidence="8 9">
    <name type="scientific">Novilysobacter avium</name>
    <dbReference type="NCBI Taxonomy" id="2781023"/>
    <lineage>
        <taxon>Bacteria</taxon>
        <taxon>Pseudomonadati</taxon>
        <taxon>Pseudomonadota</taxon>
        <taxon>Gammaproteobacteria</taxon>
        <taxon>Lysobacterales</taxon>
        <taxon>Lysobacteraceae</taxon>
        <taxon>Novilysobacter</taxon>
    </lineage>
</organism>
<dbReference type="SUPFAM" id="SSF116842">
    <property type="entry name" value="XseB-like"/>
    <property type="match status" value="1"/>
</dbReference>
<dbReference type="Pfam" id="PF02609">
    <property type="entry name" value="Exonuc_VII_S"/>
    <property type="match status" value="1"/>
</dbReference>
<gene>
    <name evidence="6" type="primary">xseB</name>
    <name evidence="8" type="ORF">INQ42_08890</name>
</gene>
<dbReference type="PANTHER" id="PTHR34137">
    <property type="entry name" value="EXODEOXYRIBONUCLEASE 7 SMALL SUBUNIT"/>
    <property type="match status" value="1"/>
</dbReference>
<dbReference type="EMBL" id="CP063657">
    <property type="protein sequence ID" value="QOW21383.1"/>
    <property type="molecule type" value="Genomic_DNA"/>
</dbReference>
<dbReference type="InterPro" id="IPR037004">
    <property type="entry name" value="Exonuc_VII_ssu_sf"/>
</dbReference>
<protein>
    <recommendedName>
        <fullName evidence="6">Exodeoxyribonuclease 7 small subunit</fullName>
        <ecNumber evidence="6">3.1.11.6</ecNumber>
    </recommendedName>
    <alternativeName>
        <fullName evidence="6">Exodeoxyribonuclease VII small subunit</fullName>
        <shortName evidence="6">Exonuclease VII small subunit</shortName>
    </alternativeName>
</protein>
<dbReference type="NCBIfam" id="TIGR01280">
    <property type="entry name" value="xseB"/>
    <property type="match status" value="1"/>
</dbReference>
<keyword evidence="3 6" id="KW-0540">Nuclease</keyword>
<keyword evidence="9" id="KW-1185">Reference proteome</keyword>
<comment type="catalytic activity">
    <reaction evidence="6">
        <text>Exonucleolytic cleavage in either 5'- to 3'- or 3'- to 5'-direction to yield nucleoside 5'-phosphates.</text>
        <dbReference type="EC" id="3.1.11.6"/>
    </reaction>
</comment>
<dbReference type="GO" id="GO:0008855">
    <property type="term" value="F:exodeoxyribonuclease VII activity"/>
    <property type="evidence" value="ECO:0007669"/>
    <property type="project" value="UniProtKB-EC"/>
</dbReference>
<feature type="region of interest" description="Disordered" evidence="7">
    <location>
        <begin position="68"/>
        <end position="90"/>
    </location>
</feature>
<evidence type="ECO:0000313" key="9">
    <source>
        <dbReference type="Proteomes" id="UP000593932"/>
    </source>
</evidence>
<dbReference type="EC" id="3.1.11.6" evidence="6"/>
<comment type="similarity">
    <text evidence="1 6">Belongs to the XseB family.</text>
</comment>
<accession>A0A7S6UJC2</accession>
<evidence type="ECO:0000313" key="8">
    <source>
        <dbReference type="EMBL" id="QOW21383.1"/>
    </source>
</evidence>